<evidence type="ECO:0000256" key="6">
    <source>
        <dbReference type="SAM" id="MobiDB-lite"/>
    </source>
</evidence>
<dbReference type="PANTHER" id="PTHR30461:SF26">
    <property type="entry name" value="RESOLVASE HOMOLOG YNEB"/>
    <property type="match status" value="1"/>
</dbReference>
<dbReference type="InterPro" id="IPR006118">
    <property type="entry name" value="Recombinase_CS"/>
</dbReference>
<reference evidence="8 9" key="2">
    <citation type="journal article" date="2022" name="Arch. Microbiol.">
        <title>Rhodococcus pseudokoreensis sp. nov. isolated from the rhizosphere of young M26 apple rootstocks.</title>
        <authorList>
            <person name="Kampfer P."/>
            <person name="Glaeser S.P."/>
            <person name="Blom J."/>
            <person name="Wolf J."/>
            <person name="Benning S."/>
            <person name="Schloter M."/>
            <person name="Neumann-Schaal M."/>
        </authorList>
    </citation>
    <scope>NUCLEOTIDE SEQUENCE [LARGE SCALE GENOMIC DNA]</scope>
    <source>
        <strain evidence="8 9">R79</strain>
    </source>
</reference>
<dbReference type="Pfam" id="PF00239">
    <property type="entry name" value="Resolvase"/>
    <property type="match status" value="1"/>
</dbReference>
<dbReference type="Gene3D" id="1.10.10.60">
    <property type="entry name" value="Homeodomain-like"/>
    <property type="match status" value="1"/>
</dbReference>
<dbReference type="EMBL" id="CP070617">
    <property type="protein sequence ID" value="QSE87873.1"/>
    <property type="molecule type" value="Genomic_DNA"/>
</dbReference>
<feature type="compositionally biased region" description="Low complexity" evidence="6">
    <location>
        <begin position="206"/>
        <end position="221"/>
    </location>
</feature>
<dbReference type="RefSeq" id="WP_206004636.1">
    <property type="nucleotide sequence ID" value="NZ_CP070617.1"/>
</dbReference>
<dbReference type="PANTHER" id="PTHR30461">
    <property type="entry name" value="DNA-INVERTASE FROM LAMBDOID PROPHAGE"/>
    <property type="match status" value="1"/>
</dbReference>
<dbReference type="SUPFAM" id="SSF53041">
    <property type="entry name" value="Resolvase-like"/>
    <property type="match status" value="1"/>
</dbReference>
<organism evidence="8 9">
    <name type="scientific">Rhodococcus pseudokoreensis</name>
    <dbReference type="NCBI Taxonomy" id="2811421"/>
    <lineage>
        <taxon>Bacteria</taxon>
        <taxon>Bacillati</taxon>
        <taxon>Actinomycetota</taxon>
        <taxon>Actinomycetes</taxon>
        <taxon>Mycobacteriales</taxon>
        <taxon>Nocardiaceae</taxon>
        <taxon>Rhodococcus</taxon>
    </lineage>
</organism>
<dbReference type="PROSITE" id="PS00398">
    <property type="entry name" value="RECOMBINASES_2"/>
    <property type="match status" value="1"/>
</dbReference>
<feature type="active site" description="O-(5'-phospho-DNA)-serine intermediate" evidence="5">
    <location>
        <position position="9"/>
    </location>
</feature>
<evidence type="ECO:0000256" key="3">
    <source>
        <dbReference type="ARBA" id="ARBA00023125"/>
    </source>
</evidence>
<evidence type="ECO:0000256" key="5">
    <source>
        <dbReference type="PROSITE-ProRule" id="PRU10137"/>
    </source>
</evidence>
<feature type="domain" description="Resolvase/invertase-type recombinase catalytic" evidence="7">
    <location>
        <begin position="1"/>
        <end position="141"/>
    </location>
</feature>
<dbReference type="Pfam" id="PF02796">
    <property type="entry name" value="HTH_7"/>
    <property type="match status" value="1"/>
</dbReference>
<dbReference type="InterPro" id="IPR009057">
    <property type="entry name" value="Homeodomain-like_sf"/>
</dbReference>
<keyword evidence="4" id="KW-0233">DNA recombination</keyword>
<geneLocation type="plasmid" evidence="8 9">
    <name>unnamed2</name>
</geneLocation>
<dbReference type="SMART" id="SM00857">
    <property type="entry name" value="Resolvase"/>
    <property type="match status" value="1"/>
</dbReference>
<accession>A0A974VZW8</accession>
<gene>
    <name evidence="8" type="ORF">JWS13_04455</name>
</gene>
<evidence type="ECO:0000313" key="8">
    <source>
        <dbReference type="EMBL" id="QSE87873.1"/>
    </source>
</evidence>
<dbReference type="InterPro" id="IPR050639">
    <property type="entry name" value="SSR_resolvase"/>
</dbReference>
<reference evidence="8 9" key="1">
    <citation type="journal article" date="2021" name="Microbiol. Resour. Announc.">
        <title>Complete Genome Sequences of Two Rhodococcus sp. Strains with Large and Linear Chromosomes, Isolated from Apple Rhizosphere.</title>
        <authorList>
            <person name="Benning S."/>
            <person name="Brugnone N."/>
            <person name="Siani R."/>
            <person name="Kublik S."/>
            <person name="Schloter M."/>
            <person name="Rad V."/>
        </authorList>
    </citation>
    <scope>NUCLEOTIDE SEQUENCE [LARGE SCALE GENOMIC DNA]</scope>
    <source>
        <strain evidence="8 9">R79</strain>
    </source>
</reference>
<proteinExistence type="inferred from homology"/>
<dbReference type="PROSITE" id="PS51736">
    <property type="entry name" value="RECOMBINASES_3"/>
    <property type="match status" value="1"/>
</dbReference>
<dbReference type="CDD" id="cd00569">
    <property type="entry name" value="HTH_Hin_like"/>
    <property type="match status" value="1"/>
</dbReference>
<protein>
    <submittedName>
        <fullName evidence="8">Recombinase family protein</fullName>
    </submittedName>
</protein>
<name>A0A974VZW8_9NOCA</name>
<comment type="similarity">
    <text evidence="1">Belongs to the site-specific recombinase resolvase family.</text>
</comment>
<feature type="region of interest" description="Disordered" evidence="6">
    <location>
        <begin position="199"/>
        <end position="221"/>
    </location>
</feature>
<evidence type="ECO:0000259" key="7">
    <source>
        <dbReference type="PROSITE" id="PS51736"/>
    </source>
</evidence>
<keyword evidence="9" id="KW-1185">Reference proteome</keyword>
<dbReference type="Proteomes" id="UP000662986">
    <property type="component" value="Plasmid unnamed2"/>
</dbReference>
<dbReference type="SUPFAM" id="SSF46689">
    <property type="entry name" value="Homeodomain-like"/>
    <property type="match status" value="1"/>
</dbReference>
<evidence type="ECO:0000313" key="9">
    <source>
        <dbReference type="Proteomes" id="UP000662986"/>
    </source>
</evidence>
<dbReference type="InterPro" id="IPR006120">
    <property type="entry name" value="Resolvase_HTH_dom"/>
</dbReference>
<evidence type="ECO:0000256" key="4">
    <source>
        <dbReference type="ARBA" id="ARBA00023172"/>
    </source>
</evidence>
<dbReference type="PROSITE" id="PS00397">
    <property type="entry name" value="RECOMBINASES_1"/>
    <property type="match status" value="1"/>
</dbReference>
<sequence>MELGYARVSTSKQDLARQIDALTKAGIEQAHIYVDKKSGATTERPGLQALLGYARGGDVIVVHTLDRLGRTVRDTLNLIHDLHQRGIGFRNLADPVRIDSTNPDDPMGQLAVVLLALFGQMERTYAVERAAHARTVAAEKGRRVGRPSVVTDAQLAYAIQLRDGGATIAEITAKTGLTRSTLYRHLPSRPPERLTAETALAEEKPSPSTAPAATLPAAGSSACPTCGYEPSARRDLVPHRADLATVWLHLDDRGRVREARHCARCQPHSHVLVISCSRCGDGPLVTGTGTGTGPGTGELPVPVRDWFKRHGWVMTPDPLCPNHI</sequence>
<dbReference type="InterPro" id="IPR036162">
    <property type="entry name" value="Resolvase-like_N_sf"/>
</dbReference>
<keyword evidence="8" id="KW-0614">Plasmid</keyword>
<dbReference type="Gene3D" id="3.40.50.1390">
    <property type="entry name" value="Resolvase, N-terminal catalytic domain"/>
    <property type="match status" value="1"/>
</dbReference>
<dbReference type="InterPro" id="IPR006119">
    <property type="entry name" value="Resolv_N"/>
</dbReference>
<keyword evidence="3" id="KW-0238">DNA-binding</keyword>
<evidence type="ECO:0000256" key="2">
    <source>
        <dbReference type="ARBA" id="ARBA00022908"/>
    </source>
</evidence>
<keyword evidence="2" id="KW-0229">DNA integration</keyword>
<evidence type="ECO:0000256" key="1">
    <source>
        <dbReference type="ARBA" id="ARBA00009913"/>
    </source>
</evidence>
<dbReference type="CDD" id="cd03768">
    <property type="entry name" value="SR_ResInv"/>
    <property type="match status" value="1"/>
</dbReference>